<dbReference type="EMBL" id="JAVREO010000001">
    <property type="protein sequence ID" value="MDT0265131.1"/>
    <property type="molecule type" value="Genomic_DNA"/>
</dbReference>
<proteinExistence type="predicted"/>
<protein>
    <submittedName>
        <fullName evidence="2">Uncharacterized protein</fullName>
    </submittedName>
</protein>
<name>A0ABU2JK56_9ACTN</name>
<organism evidence="2 3">
    <name type="scientific">Streptomyces chisholmiae</name>
    <dbReference type="NCBI Taxonomy" id="3075540"/>
    <lineage>
        <taxon>Bacteria</taxon>
        <taxon>Bacillati</taxon>
        <taxon>Actinomycetota</taxon>
        <taxon>Actinomycetes</taxon>
        <taxon>Kitasatosporales</taxon>
        <taxon>Streptomycetaceae</taxon>
        <taxon>Streptomyces</taxon>
    </lineage>
</organism>
<evidence type="ECO:0000313" key="2">
    <source>
        <dbReference type="EMBL" id="MDT0265131.1"/>
    </source>
</evidence>
<accession>A0ABU2JK56</accession>
<dbReference type="Proteomes" id="UP001183410">
    <property type="component" value="Unassembled WGS sequence"/>
</dbReference>
<reference evidence="3" key="1">
    <citation type="submission" date="2023-07" db="EMBL/GenBank/DDBJ databases">
        <title>30 novel species of actinomycetes from the DSMZ collection.</title>
        <authorList>
            <person name="Nouioui I."/>
        </authorList>
    </citation>
    <scope>NUCLEOTIDE SEQUENCE [LARGE SCALE GENOMIC DNA]</scope>
    <source>
        <strain evidence="3">DSM 44915</strain>
    </source>
</reference>
<evidence type="ECO:0000313" key="3">
    <source>
        <dbReference type="Proteomes" id="UP001183410"/>
    </source>
</evidence>
<gene>
    <name evidence="2" type="ORF">RM844_02380</name>
</gene>
<dbReference type="RefSeq" id="WP_311664092.1">
    <property type="nucleotide sequence ID" value="NZ_JAVREO010000001.1"/>
</dbReference>
<comment type="caution">
    <text evidence="2">The sequence shown here is derived from an EMBL/GenBank/DDBJ whole genome shotgun (WGS) entry which is preliminary data.</text>
</comment>
<evidence type="ECO:0000256" key="1">
    <source>
        <dbReference type="SAM" id="MobiDB-lite"/>
    </source>
</evidence>
<sequence length="64" mass="6969">MRRIWWQLPRSFKEFAEGVHVGHAIRHGVPRPSGRRPVTSPATGRPESPAAVDRAGSAAPMVDA</sequence>
<keyword evidence="3" id="KW-1185">Reference proteome</keyword>
<feature type="region of interest" description="Disordered" evidence="1">
    <location>
        <begin position="26"/>
        <end position="64"/>
    </location>
</feature>